<dbReference type="EMBL" id="JOTN01000004">
    <property type="protein sequence ID" value="KEK20090.1"/>
    <property type="molecule type" value="Genomic_DNA"/>
</dbReference>
<keyword evidence="3" id="KW-1185">Reference proteome</keyword>
<feature type="transmembrane region" description="Helical" evidence="1">
    <location>
        <begin position="187"/>
        <end position="206"/>
    </location>
</feature>
<dbReference type="RefSeq" id="WP_034637258.1">
    <property type="nucleotide sequence ID" value="NZ_CBCSJC010000003.1"/>
</dbReference>
<keyword evidence="1" id="KW-0812">Transmembrane</keyword>
<dbReference type="STRING" id="574376.BAMA_16685"/>
<feature type="transmembrane region" description="Helical" evidence="1">
    <location>
        <begin position="116"/>
        <end position="142"/>
    </location>
</feature>
<dbReference type="eggNOG" id="ENOG5032QUW">
    <property type="taxonomic scope" value="Bacteria"/>
</dbReference>
<gene>
    <name evidence="2" type="ORF">BAMA_16685</name>
</gene>
<evidence type="ECO:0000256" key="1">
    <source>
        <dbReference type="SAM" id="Phobius"/>
    </source>
</evidence>
<feature type="transmembrane region" description="Helical" evidence="1">
    <location>
        <begin position="85"/>
        <end position="110"/>
    </location>
</feature>
<comment type="caution">
    <text evidence="2">The sequence shown here is derived from an EMBL/GenBank/DDBJ whole genome shotgun (WGS) entry which is preliminary data.</text>
</comment>
<dbReference type="PANTHER" id="PTHR41309">
    <property type="entry name" value="MEMBRANE PROTEIN-RELATED"/>
    <property type="match status" value="1"/>
</dbReference>
<keyword evidence="1" id="KW-1133">Transmembrane helix</keyword>
<dbReference type="Proteomes" id="UP000027822">
    <property type="component" value="Unassembled WGS sequence"/>
</dbReference>
<name>A0A073K0R4_9BACI</name>
<dbReference type="Pfam" id="PF13346">
    <property type="entry name" value="ABC2_membrane_5"/>
    <property type="match status" value="1"/>
</dbReference>
<feature type="transmembrane region" description="Helical" evidence="1">
    <location>
        <begin position="38"/>
        <end position="58"/>
    </location>
</feature>
<dbReference type="OrthoDB" id="1655186at2"/>
<reference evidence="2 3" key="1">
    <citation type="submission" date="2014-06" db="EMBL/GenBank/DDBJ databases">
        <title>Draft genome sequence of Bacillus manliponensis JCM 15802 (MCCC 1A00708).</title>
        <authorList>
            <person name="Lai Q."/>
            <person name="Liu Y."/>
            <person name="Shao Z."/>
        </authorList>
    </citation>
    <scope>NUCLEOTIDE SEQUENCE [LARGE SCALE GENOMIC DNA]</scope>
    <source>
        <strain evidence="2 3">JCM 15802</strain>
    </source>
</reference>
<feature type="transmembrane region" description="Helical" evidence="1">
    <location>
        <begin position="12"/>
        <end position="32"/>
    </location>
</feature>
<feature type="transmembrane region" description="Helical" evidence="1">
    <location>
        <begin position="149"/>
        <end position="167"/>
    </location>
</feature>
<proteinExistence type="predicted"/>
<accession>A0A073K0R4</accession>
<evidence type="ECO:0000313" key="3">
    <source>
        <dbReference type="Proteomes" id="UP000027822"/>
    </source>
</evidence>
<keyword evidence="1" id="KW-0472">Membrane</keyword>
<dbReference type="AlphaFoldDB" id="A0A073K0R4"/>
<evidence type="ECO:0000313" key="2">
    <source>
        <dbReference type="EMBL" id="KEK20090.1"/>
    </source>
</evidence>
<protein>
    <submittedName>
        <fullName evidence="2">Uncharacterized protein</fullName>
    </submittedName>
</protein>
<dbReference type="PANTHER" id="PTHR41309:SF2">
    <property type="entry name" value="MEMBRANE PROTEIN"/>
    <property type="match status" value="1"/>
</dbReference>
<sequence>MKGLVLNNFYSIRESMMLACILAIVGDAILISTGNQTALRLAFFLPIALMTVGAFEVLKQDSQSGWDKFESILPLKRQQVVQSKYVTFLLMLLFSVVVTIGIFIVSSIFVTFSEGLIVHALFRAIGIVLCVASVTYSLTYILGGDKSEVIRIVSIIFAFSMFGGISFLQKMIVGEIEGFDQLFSVNFLFVSFVIFILSYFISVSAYKRKEF</sequence>
<organism evidence="2 3">
    <name type="scientific">Bacillus manliponensis</name>
    <dbReference type="NCBI Taxonomy" id="574376"/>
    <lineage>
        <taxon>Bacteria</taxon>
        <taxon>Bacillati</taxon>
        <taxon>Bacillota</taxon>
        <taxon>Bacilli</taxon>
        <taxon>Bacillales</taxon>
        <taxon>Bacillaceae</taxon>
        <taxon>Bacillus</taxon>
        <taxon>Bacillus cereus group</taxon>
    </lineage>
</organism>
<dbReference type="InterPro" id="IPR025699">
    <property type="entry name" value="ABC2_memb-like"/>
</dbReference>